<feature type="modified residue" description="4-aspartylphosphate" evidence="12">
    <location>
        <position position="573"/>
    </location>
</feature>
<dbReference type="InterPro" id="IPR036097">
    <property type="entry name" value="HisK_dim/P_sf"/>
</dbReference>
<dbReference type="FunFam" id="1.10.287.130:FF:000038">
    <property type="entry name" value="Sensory transduction histidine kinase"/>
    <property type="match status" value="1"/>
</dbReference>
<accession>A0A7T0FZW4</accession>
<dbReference type="InterPro" id="IPR004358">
    <property type="entry name" value="Sig_transdc_His_kin-like_C"/>
</dbReference>
<dbReference type="EMBL" id="CP048685">
    <property type="protein sequence ID" value="QPJ61278.1"/>
    <property type="molecule type" value="Genomic_DNA"/>
</dbReference>
<evidence type="ECO:0000256" key="12">
    <source>
        <dbReference type="PROSITE-ProRule" id="PRU00169"/>
    </source>
</evidence>
<dbReference type="InterPro" id="IPR005467">
    <property type="entry name" value="His_kinase_dom"/>
</dbReference>
<dbReference type="SUPFAM" id="SSF55874">
    <property type="entry name" value="ATPase domain of HSP90 chaperone/DNA topoisomerase II/histidine kinase"/>
    <property type="match status" value="1"/>
</dbReference>
<dbReference type="PROSITE" id="PS50110">
    <property type="entry name" value="RESPONSE_REGULATORY"/>
    <property type="match status" value="1"/>
</dbReference>
<dbReference type="SMART" id="SM00387">
    <property type="entry name" value="HATPase_c"/>
    <property type="match status" value="1"/>
</dbReference>
<comment type="subcellular location">
    <subcellularLocation>
        <location evidence="2">Cell membrane</location>
    </subcellularLocation>
</comment>
<dbReference type="AlphaFoldDB" id="A0A7T0FZW4"/>
<dbReference type="Gene3D" id="3.30.565.10">
    <property type="entry name" value="Histidine kinase-like ATPase, C-terminal domain"/>
    <property type="match status" value="1"/>
</dbReference>
<dbReference type="GO" id="GO:0009927">
    <property type="term" value="F:histidine phosphotransfer kinase activity"/>
    <property type="evidence" value="ECO:0007669"/>
    <property type="project" value="TreeGrafter"/>
</dbReference>
<sequence>MQVPDNSSIKKRVNKALLFTSILILGSTCFFFTVYEVIIFKKSLTNEVSSLAQIMSINSSAPLAFSDKKGANELLKTLKVKPHIKGARIYDEKGEVFASLEPEDKSEIDLLPPSPDEPGEQFLNWHIYFFQPVEQGGDRLGTLLIVSDLQEIFERMKYYAVIVILVVLIALFVTYRMSTSLNENVSHPILDLADTMHKVVDQNDISIRGRKKNDDELGFLVERFNSMLGQIQLGSQKLERAYESLEDRVRQRTVELERSREVAENANRAKSEFLARMSHELRTPLNAVIGFGQLLEMNLRDQVDDQSLENLTRIVTAGQHLLALIDDILDLSKVETGYLSLSLEDASLSSLIMEVKELMEYWENKKNVEVTINTKSFENIFVIADRVRLRQVLINLISNAIKYNKENGKVNVACVAGTSNGMVVFKVEDTGVGVPMDKLDELFEPFNRLNAENTEVEGTGIGLALTQKLVHLMNGEITVETDEGKGSTFSVHLPQGQNPEALYPEPGSEKFMEEQSFRSNKFCILYVEDNPLNLSLVQQIFEYEDQINLLTANNGHQGFEMVKEHHPDLVLLDMNLPGMDGREVFQRMQALDTLKDIPVIALSAEAMDGDIKKTLDLGIKSYLTKPINVEELASMVRQYLY</sequence>
<keyword evidence="6" id="KW-0808">Transferase</keyword>
<keyword evidence="10" id="KW-0902">Two-component regulatory system</keyword>
<keyword evidence="9" id="KW-0067">ATP-binding</keyword>
<dbReference type="Gene3D" id="3.40.50.2300">
    <property type="match status" value="1"/>
</dbReference>
<dbReference type="GO" id="GO:0005524">
    <property type="term" value="F:ATP binding"/>
    <property type="evidence" value="ECO:0007669"/>
    <property type="project" value="UniProtKB-KW"/>
</dbReference>
<evidence type="ECO:0000256" key="2">
    <source>
        <dbReference type="ARBA" id="ARBA00004236"/>
    </source>
</evidence>
<evidence type="ECO:0000256" key="5">
    <source>
        <dbReference type="ARBA" id="ARBA00022553"/>
    </source>
</evidence>
<feature type="transmembrane region" description="Helical" evidence="13">
    <location>
        <begin position="158"/>
        <end position="177"/>
    </location>
</feature>
<dbReference type="Proteomes" id="UP000594688">
    <property type="component" value="Chromosome"/>
</dbReference>
<dbReference type="GO" id="GO:0000155">
    <property type="term" value="F:phosphorelay sensor kinase activity"/>
    <property type="evidence" value="ECO:0007669"/>
    <property type="project" value="InterPro"/>
</dbReference>
<evidence type="ECO:0000313" key="17">
    <source>
        <dbReference type="EMBL" id="QPJ61278.1"/>
    </source>
</evidence>
<dbReference type="Gene3D" id="1.10.287.130">
    <property type="match status" value="1"/>
</dbReference>
<evidence type="ECO:0000256" key="11">
    <source>
        <dbReference type="ARBA" id="ARBA00023136"/>
    </source>
</evidence>
<name>A0A7T0FZW4_9BACT</name>
<gene>
    <name evidence="17" type="ORF">G3M70_04995</name>
</gene>
<dbReference type="Pfam" id="PF17152">
    <property type="entry name" value="CHASE8"/>
    <property type="match status" value="1"/>
</dbReference>
<dbReference type="InterPro" id="IPR003660">
    <property type="entry name" value="HAMP_dom"/>
</dbReference>
<dbReference type="SMART" id="SM00388">
    <property type="entry name" value="HisKA"/>
    <property type="match status" value="1"/>
</dbReference>
<evidence type="ECO:0000256" key="7">
    <source>
        <dbReference type="ARBA" id="ARBA00022741"/>
    </source>
</evidence>
<feature type="domain" description="Histidine kinase" evidence="14">
    <location>
        <begin position="276"/>
        <end position="497"/>
    </location>
</feature>
<dbReference type="EC" id="2.7.13.3" evidence="3"/>
<keyword evidence="7" id="KW-0547">Nucleotide-binding</keyword>
<keyword evidence="13" id="KW-0812">Transmembrane</keyword>
<evidence type="ECO:0000259" key="16">
    <source>
        <dbReference type="PROSITE" id="PS50885"/>
    </source>
</evidence>
<dbReference type="InterPro" id="IPR033417">
    <property type="entry name" value="CHASE8"/>
</dbReference>
<feature type="domain" description="HAMP" evidence="16">
    <location>
        <begin position="183"/>
        <end position="236"/>
    </location>
</feature>
<dbReference type="Pfam" id="PF00512">
    <property type="entry name" value="HisKA"/>
    <property type="match status" value="1"/>
</dbReference>
<keyword evidence="13" id="KW-1133">Transmembrane helix</keyword>
<dbReference type="KEGG" id="nli:G3M70_04995"/>
<dbReference type="GO" id="GO:0005886">
    <property type="term" value="C:plasma membrane"/>
    <property type="evidence" value="ECO:0007669"/>
    <property type="project" value="UniProtKB-SubCell"/>
</dbReference>
<dbReference type="FunFam" id="3.30.565.10:FF:000023">
    <property type="entry name" value="PAS domain-containing sensor histidine kinase"/>
    <property type="match status" value="1"/>
</dbReference>
<dbReference type="Pfam" id="PF02518">
    <property type="entry name" value="HATPase_c"/>
    <property type="match status" value="1"/>
</dbReference>
<dbReference type="InterPro" id="IPR001789">
    <property type="entry name" value="Sig_transdc_resp-reg_receiver"/>
</dbReference>
<dbReference type="CDD" id="cd00082">
    <property type="entry name" value="HisKA"/>
    <property type="match status" value="1"/>
</dbReference>
<dbReference type="SUPFAM" id="SSF47384">
    <property type="entry name" value="Homodimeric domain of signal transducing histidine kinase"/>
    <property type="match status" value="1"/>
</dbReference>
<dbReference type="CDD" id="cd06225">
    <property type="entry name" value="HAMP"/>
    <property type="match status" value="1"/>
</dbReference>
<dbReference type="PROSITE" id="PS50109">
    <property type="entry name" value="HIS_KIN"/>
    <property type="match status" value="1"/>
</dbReference>
<evidence type="ECO:0000259" key="14">
    <source>
        <dbReference type="PROSITE" id="PS50109"/>
    </source>
</evidence>
<keyword evidence="5 12" id="KW-0597">Phosphoprotein</keyword>
<evidence type="ECO:0000256" key="10">
    <source>
        <dbReference type="ARBA" id="ARBA00023012"/>
    </source>
</evidence>
<evidence type="ECO:0000256" key="1">
    <source>
        <dbReference type="ARBA" id="ARBA00000085"/>
    </source>
</evidence>
<dbReference type="Pfam" id="PF00072">
    <property type="entry name" value="Response_reg"/>
    <property type="match status" value="1"/>
</dbReference>
<dbReference type="SUPFAM" id="SSF52172">
    <property type="entry name" value="CheY-like"/>
    <property type="match status" value="1"/>
</dbReference>
<organism evidence="17 18">
    <name type="scientific">Candidatus Nitronauta litoralis</name>
    <dbReference type="NCBI Taxonomy" id="2705533"/>
    <lineage>
        <taxon>Bacteria</taxon>
        <taxon>Pseudomonadati</taxon>
        <taxon>Nitrospinota/Tectimicrobiota group</taxon>
        <taxon>Nitrospinota</taxon>
        <taxon>Nitrospinia</taxon>
        <taxon>Nitrospinales</taxon>
        <taxon>Nitrospinaceae</taxon>
        <taxon>Candidatus Nitronauta</taxon>
    </lineage>
</organism>
<proteinExistence type="predicted"/>
<keyword evidence="11 13" id="KW-0472">Membrane</keyword>
<feature type="domain" description="Response regulatory" evidence="15">
    <location>
        <begin position="523"/>
        <end position="640"/>
    </location>
</feature>
<dbReference type="InterPro" id="IPR036890">
    <property type="entry name" value="HATPase_C_sf"/>
</dbReference>
<evidence type="ECO:0000256" key="3">
    <source>
        <dbReference type="ARBA" id="ARBA00012438"/>
    </source>
</evidence>
<dbReference type="PANTHER" id="PTHR43047">
    <property type="entry name" value="TWO-COMPONENT HISTIDINE PROTEIN KINASE"/>
    <property type="match status" value="1"/>
</dbReference>
<evidence type="ECO:0000256" key="4">
    <source>
        <dbReference type="ARBA" id="ARBA00022475"/>
    </source>
</evidence>
<protein>
    <recommendedName>
        <fullName evidence="3">histidine kinase</fullName>
        <ecNumber evidence="3">2.7.13.3</ecNumber>
    </recommendedName>
</protein>
<evidence type="ECO:0000256" key="6">
    <source>
        <dbReference type="ARBA" id="ARBA00022679"/>
    </source>
</evidence>
<dbReference type="InterPro" id="IPR003594">
    <property type="entry name" value="HATPase_dom"/>
</dbReference>
<keyword evidence="8" id="KW-0418">Kinase</keyword>
<dbReference type="PROSITE" id="PS50885">
    <property type="entry name" value="HAMP"/>
    <property type="match status" value="1"/>
</dbReference>
<dbReference type="PRINTS" id="PR00344">
    <property type="entry name" value="BCTRLSENSOR"/>
</dbReference>
<keyword evidence="4" id="KW-1003">Cell membrane</keyword>
<dbReference type="Gene3D" id="6.10.340.10">
    <property type="match status" value="1"/>
</dbReference>
<dbReference type="PANTHER" id="PTHR43047:SF63">
    <property type="entry name" value="HISTIDINE KINASE"/>
    <property type="match status" value="1"/>
</dbReference>
<evidence type="ECO:0000256" key="8">
    <source>
        <dbReference type="ARBA" id="ARBA00022777"/>
    </source>
</evidence>
<reference evidence="17 18" key="1">
    <citation type="submission" date="2020-02" db="EMBL/GenBank/DDBJ databases">
        <title>Genomic and physiological characterization of two novel Nitrospinaceae genera.</title>
        <authorList>
            <person name="Mueller A.J."/>
            <person name="Jung M.-Y."/>
            <person name="Strachan C.R."/>
            <person name="Herbold C.W."/>
            <person name="Kirkegaard R.H."/>
            <person name="Daims H."/>
        </authorList>
    </citation>
    <scope>NUCLEOTIDE SEQUENCE [LARGE SCALE GENOMIC DNA]</scope>
    <source>
        <strain evidence="17">EB</strain>
    </source>
</reference>
<comment type="catalytic activity">
    <reaction evidence="1">
        <text>ATP + protein L-histidine = ADP + protein N-phospho-L-histidine.</text>
        <dbReference type="EC" id="2.7.13.3"/>
    </reaction>
</comment>
<dbReference type="InterPro" id="IPR011006">
    <property type="entry name" value="CheY-like_superfamily"/>
</dbReference>
<dbReference type="InterPro" id="IPR003661">
    <property type="entry name" value="HisK_dim/P_dom"/>
</dbReference>
<dbReference type="SMART" id="SM00448">
    <property type="entry name" value="REC"/>
    <property type="match status" value="1"/>
</dbReference>
<feature type="transmembrane region" description="Helical" evidence="13">
    <location>
        <begin position="16"/>
        <end position="35"/>
    </location>
</feature>
<evidence type="ECO:0000256" key="9">
    <source>
        <dbReference type="ARBA" id="ARBA00022840"/>
    </source>
</evidence>
<evidence type="ECO:0000256" key="13">
    <source>
        <dbReference type="SAM" id="Phobius"/>
    </source>
</evidence>
<evidence type="ECO:0000313" key="18">
    <source>
        <dbReference type="Proteomes" id="UP000594688"/>
    </source>
</evidence>
<evidence type="ECO:0000259" key="15">
    <source>
        <dbReference type="PROSITE" id="PS50110"/>
    </source>
</evidence>